<organism evidence="7 8">
    <name type="scientific">Deferribacter desulfuricans (strain DSM 14783 / JCM 11476 / NBRC 101012 / SSM1)</name>
    <dbReference type="NCBI Taxonomy" id="639282"/>
    <lineage>
        <taxon>Bacteria</taxon>
        <taxon>Pseudomonadati</taxon>
        <taxon>Deferribacterota</taxon>
        <taxon>Deferribacteres</taxon>
        <taxon>Deferribacterales</taxon>
        <taxon>Deferribacteraceae</taxon>
        <taxon>Deferribacter</taxon>
    </lineage>
</organism>
<dbReference type="EMBL" id="AP011529">
    <property type="protein sequence ID" value="BAI81064.1"/>
    <property type="molecule type" value="Genomic_DNA"/>
</dbReference>
<evidence type="ECO:0000256" key="5">
    <source>
        <dbReference type="ARBA" id="ARBA00022840"/>
    </source>
</evidence>
<evidence type="ECO:0000313" key="7">
    <source>
        <dbReference type="EMBL" id="BAI81064.1"/>
    </source>
</evidence>
<evidence type="ECO:0000256" key="3">
    <source>
        <dbReference type="ARBA" id="ARBA00022741"/>
    </source>
</evidence>
<keyword evidence="2 6" id="KW-0436">Ligase</keyword>
<evidence type="ECO:0000256" key="1">
    <source>
        <dbReference type="ARBA" id="ARBA00022490"/>
    </source>
</evidence>
<keyword evidence="4 6" id="KW-0658">Purine biosynthesis</keyword>
<accession>D3P8M4</accession>
<dbReference type="EC" id="6.3.5.3" evidence="6"/>
<name>D3P8M4_DEFDS</name>
<keyword evidence="5 6" id="KW-0067">ATP-binding</keyword>
<keyword evidence="1 6" id="KW-0963">Cytoplasm</keyword>
<evidence type="ECO:0000256" key="6">
    <source>
        <dbReference type="HAMAP-Rule" id="MF_01926"/>
    </source>
</evidence>
<dbReference type="PANTHER" id="PTHR34696">
    <property type="entry name" value="PHOSPHORIBOSYLFORMYLGLYCINAMIDINE SYNTHASE SUBUNIT PURS"/>
    <property type="match status" value="1"/>
</dbReference>
<keyword evidence="8" id="KW-1185">Reference proteome</keyword>
<dbReference type="eggNOG" id="COG1828">
    <property type="taxonomic scope" value="Bacteria"/>
</dbReference>
<dbReference type="Gene3D" id="3.30.1280.10">
    <property type="entry name" value="Phosphoribosylformylglycinamidine synthase subunit PurS"/>
    <property type="match status" value="1"/>
</dbReference>
<comment type="catalytic activity">
    <reaction evidence="6">
        <text>N(2)-formyl-N(1)-(5-phospho-beta-D-ribosyl)glycinamide + L-glutamine + ATP + H2O = 2-formamido-N(1)-(5-O-phospho-beta-D-ribosyl)acetamidine + L-glutamate + ADP + phosphate + H(+)</text>
        <dbReference type="Rhea" id="RHEA:17129"/>
        <dbReference type="ChEBI" id="CHEBI:15377"/>
        <dbReference type="ChEBI" id="CHEBI:15378"/>
        <dbReference type="ChEBI" id="CHEBI:29985"/>
        <dbReference type="ChEBI" id="CHEBI:30616"/>
        <dbReference type="ChEBI" id="CHEBI:43474"/>
        <dbReference type="ChEBI" id="CHEBI:58359"/>
        <dbReference type="ChEBI" id="CHEBI:147286"/>
        <dbReference type="ChEBI" id="CHEBI:147287"/>
        <dbReference type="ChEBI" id="CHEBI:456216"/>
        <dbReference type="EC" id="6.3.5.3"/>
    </reaction>
</comment>
<keyword evidence="3 6" id="KW-0547">Nucleotide-binding</keyword>
<proteinExistence type="inferred from homology"/>
<comment type="subcellular location">
    <subcellularLocation>
        <location evidence="6">Cytoplasm</location>
    </subcellularLocation>
</comment>
<dbReference type="InterPro" id="IPR036604">
    <property type="entry name" value="PurS-like_sf"/>
</dbReference>
<dbReference type="Pfam" id="PF02700">
    <property type="entry name" value="PurS"/>
    <property type="match status" value="1"/>
</dbReference>
<reference evidence="7 8" key="1">
    <citation type="journal article" date="2010" name="DNA Res.">
        <title>Bacterial lifestyle in a deep-sea hydrothermal vent chimney revealed by the genome sequence of the thermophilic bacterium Deferribacter desulfuricans SSM1.</title>
        <authorList>
            <person name="Takaki Y."/>
            <person name="Shimamura S."/>
            <person name="Nakagawa S."/>
            <person name="Fukuhara Y."/>
            <person name="Horikawa H."/>
            <person name="Ankai A."/>
            <person name="Harada T."/>
            <person name="Hosoyama A."/>
            <person name="Oguchi A."/>
            <person name="Fukui S."/>
            <person name="Fujita N."/>
            <person name="Takami H."/>
            <person name="Takai K."/>
        </authorList>
    </citation>
    <scope>NUCLEOTIDE SEQUENCE [LARGE SCALE GENOMIC DNA]</scope>
    <source>
        <strain evidence="8">DSM 14783 / JCM 11476 / NBRC 101012 / SSM1</strain>
    </source>
</reference>
<dbReference type="GO" id="GO:0006189">
    <property type="term" value="P:'de novo' IMP biosynthetic process"/>
    <property type="evidence" value="ECO:0007669"/>
    <property type="project" value="UniProtKB-UniRule"/>
</dbReference>
<dbReference type="GO" id="GO:0005524">
    <property type="term" value="F:ATP binding"/>
    <property type="evidence" value="ECO:0007669"/>
    <property type="project" value="UniProtKB-UniRule"/>
</dbReference>
<evidence type="ECO:0000256" key="4">
    <source>
        <dbReference type="ARBA" id="ARBA00022755"/>
    </source>
</evidence>
<comment type="similarity">
    <text evidence="6">Belongs to the PurS family.</text>
</comment>
<dbReference type="OrthoDB" id="9799101at2"/>
<dbReference type="PANTHER" id="PTHR34696:SF1">
    <property type="entry name" value="PHOSPHORIBOSYLFORMYLGLYCINAMIDINE SYNTHASE SUBUNIT PURS"/>
    <property type="match status" value="1"/>
</dbReference>
<sequence length="80" mass="9145">MPKVRVQVKLKDTVLDPQGQTVLGSLNKLGYEFVNDVRVGKIIELDVENIDNLDQKIVEVCEKLLVNPIVEEYSYEIIED</sequence>
<dbReference type="HOGENOM" id="CLU_164833_3_1_0"/>
<evidence type="ECO:0000256" key="2">
    <source>
        <dbReference type="ARBA" id="ARBA00022598"/>
    </source>
</evidence>
<dbReference type="GO" id="GO:0005737">
    <property type="term" value="C:cytoplasm"/>
    <property type="evidence" value="ECO:0007669"/>
    <property type="project" value="UniProtKB-SubCell"/>
</dbReference>
<comment type="pathway">
    <text evidence="6">Purine metabolism; IMP biosynthesis via de novo pathway; 5-amino-1-(5-phospho-D-ribosyl)imidazole from N(2)-formyl-N(1)-(5-phospho-D-ribosyl)glycinamide: step 1/2.</text>
</comment>
<gene>
    <name evidence="6 7" type="primary">purS</name>
    <name evidence="7" type="ordered locus">DEFDS_1606</name>
</gene>
<protein>
    <recommendedName>
        <fullName evidence="6">Phosphoribosylformylglycinamidine synthase subunit PurS</fullName>
        <shortName evidence="6">FGAM synthase</shortName>
        <ecNumber evidence="6">6.3.5.3</ecNumber>
    </recommendedName>
    <alternativeName>
        <fullName evidence="6">Formylglycinamide ribonucleotide amidotransferase subunit III</fullName>
        <shortName evidence="6">FGAR amidotransferase III</shortName>
        <shortName evidence="6">FGAR-AT III</shortName>
    </alternativeName>
    <alternativeName>
        <fullName evidence="6">Phosphoribosylformylglycinamidine synthase subunit III</fullName>
    </alternativeName>
</protein>
<dbReference type="STRING" id="639282.DEFDS_1606"/>
<dbReference type="NCBIfam" id="NF004630">
    <property type="entry name" value="PRK05974.1"/>
    <property type="match status" value="1"/>
</dbReference>
<dbReference type="KEGG" id="ddf:DEFDS_1606"/>
<comment type="subunit">
    <text evidence="6">Part of the FGAM synthase complex composed of 1 PurL, 1 PurQ and 2 PurS subunits.</text>
</comment>
<dbReference type="RefSeq" id="WP_013008310.1">
    <property type="nucleotide sequence ID" value="NC_013939.1"/>
</dbReference>
<dbReference type="InterPro" id="IPR003850">
    <property type="entry name" value="PurS"/>
</dbReference>
<dbReference type="Proteomes" id="UP000001520">
    <property type="component" value="Chromosome"/>
</dbReference>
<dbReference type="NCBIfam" id="TIGR00302">
    <property type="entry name" value="phosphoribosylformylglycinamidine synthase subunit PurS"/>
    <property type="match status" value="1"/>
</dbReference>
<dbReference type="UniPathway" id="UPA00074">
    <property type="reaction ID" value="UER00128"/>
</dbReference>
<dbReference type="AlphaFoldDB" id="D3P8M4"/>
<evidence type="ECO:0000313" key="8">
    <source>
        <dbReference type="Proteomes" id="UP000001520"/>
    </source>
</evidence>
<dbReference type="GO" id="GO:0004642">
    <property type="term" value="F:phosphoribosylformylglycinamidine synthase activity"/>
    <property type="evidence" value="ECO:0007669"/>
    <property type="project" value="UniProtKB-UniRule"/>
</dbReference>
<dbReference type="HAMAP" id="MF_01926">
    <property type="entry name" value="PurS"/>
    <property type="match status" value="1"/>
</dbReference>
<dbReference type="SUPFAM" id="SSF82697">
    <property type="entry name" value="PurS-like"/>
    <property type="match status" value="1"/>
</dbReference>
<comment type="function">
    <text evidence="6">Part of the phosphoribosylformylglycinamidine synthase complex involved in the purines biosynthetic pathway. Catalyzes the ATP-dependent conversion of formylglycinamide ribonucleotide (FGAR) and glutamine to yield formylglycinamidine ribonucleotide (FGAM) and glutamate. The FGAM synthase complex is composed of three subunits. PurQ produces an ammonia molecule by converting glutamine to glutamate. PurL transfers the ammonia molecule to FGAR to form FGAM in an ATP-dependent manner. PurS interacts with PurQ and PurL and is thought to assist in the transfer of the ammonia molecule from PurQ to PurL.</text>
</comment>